<organism evidence="1 2">
    <name type="scientific">Candidatus Magasanikbacteria bacterium GW2011_GWA2_42_32</name>
    <dbReference type="NCBI Taxonomy" id="1619039"/>
    <lineage>
        <taxon>Bacteria</taxon>
        <taxon>Candidatus Magasanikiibacteriota</taxon>
    </lineage>
</organism>
<proteinExistence type="predicted"/>
<evidence type="ECO:0008006" key="3">
    <source>
        <dbReference type="Google" id="ProtNLM"/>
    </source>
</evidence>
<reference evidence="1 2" key="1">
    <citation type="journal article" date="2015" name="Nature">
        <title>rRNA introns, odd ribosomes, and small enigmatic genomes across a large radiation of phyla.</title>
        <authorList>
            <person name="Brown C.T."/>
            <person name="Hug L.A."/>
            <person name="Thomas B.C."/>
            <person name="Sharon I."/>
            <person name="Castelle C.J."/>
            <person name="Singh A."/>
            <person name="Wilkins M.J."/>
            <person name="Williams K.H."/>
            <person name="Banfield J.F."/>
        </authorList>
    </citation>
    <scope>NUCLEOTIDE SEQUENCE [LARGE SCALE GENOMIC DNA]</scope>
</reference>
<dbReference type="EMBL" id="LCDO01000043">
    <property type="protein sequence ID" value="KKS53986.1"/>
    <property type="molecule type" value="Genomic_DNA"/>
</dbReference>
<evidence type="ECO:0000313" key="2">
    <source>
        <dbReference type="Proteomes" id="UP000034837"/>
    </source>
</evidence>
<gene>
    <name evidence="1" type="ORF">UV20_C0043G0008</name>
</gene>
<accession>A0A0G1C5P5</accession>
<protein>
    <recommendedName>
        <fullName evidence="3">ParB/Sulfiredoxin domain-containing protein</fullName>
    </recommendedName>
</protein>
<dbReference type="InterPro" id="IPR036086">
    <property type="entry name" value="ParB/Sulfiredoxin_sf"/>
</dbReference>
<dbReference type="Proteomes" id="UP000034837">
    <property type="component" value="Unassembled WGS sequence"/>
</dbReference>
<sequence>MKVKISDLKKILFVRIGLNQDHALQLADLVENGVELSPIKITKDGVVVDGRHRIEAHELCQKTEIEAEIVEVVGGEAGLLAAGFKYNFGGSLPPTTADTEHTIQLLLDCGASKKAVADMLGLPVSLTRKYIAQIESKIKRQKLQRAVTAVTEGGLTAAQAAEKHGVEPESLKETLSGHRKKAKREGIEEIQHSLTTTHKSLSQKNAALIRDLLIKFEDGDVTAKQVREVLVHIEGLQKRSASSVADWRKRFEAKLGGGKGSKEVKKA</sequence>
<evidence type="ECO:0000313" key="1">
    <source>
        <dbReference type="EMBL" id="KKS53986.1"/>
    </source>
</evidence>
<comment type="caution">
    <text evidence="1">The sequence shown here is derived from an EMBL/GenBank/DDBJ whole genome shotgun (WGS) entry which is preliminary data.</text>
</comment>
<dbReference type="SUPFAM" id="SSF110849">
    <property type="entry name" value="ParB/Sulfiredoxin"/>
    <property type="match status" value="1"/>
</dbReference>
<dbReference type="AlphaFoldDB" id="A0A0G1C5P5"/>
<name>A0A0G1C5P5_9BACT</name>